<accession>A0ABP0Y1J8</accession>
<keyword evidence="2" id="KW-0132">Cell division</keyword>
<dbReference type="SMART" id="SM01332">
    <property type="entry name" value="Cyclin_C"/>
    <property type="match status" value="1"/>
</dbReference>
<dbReference type="Pfam" id="PF02984">
    <property type="entry name" value="Cyclin_C"/>
    <property type="match status" value="1"/>
</dbReference>
<keyword evidence="11" id="KW-1185">Reference proteome</keyword>
<reference evidence="10 11" key="1">
    <citation type="submission" date="2024-03" db="EMBL/GenBank/DDBJ databases">
        <authorList>
            <person name="Gkanogiannis A."/>
            <person name="Becerra Lopez-Lavalle L."/>
        </authorList>
    </citation>
    <scope>NUCLEOTIDE SEQUENCE [LARGE SCALE GENOMIC DNA]</scope>
</reference>
<dbReference type="Proteomes" id="UP001642487">
    <property type="component" value="Chromosome 11"/>
</dbReference>
<evidence type="ECO:0000256" key="7">
    <source>
        <dbReference type="SAM" id="MobiDB-lite"/>
    </source>
</evidence>
<feature type="domain" description="Cyclin C-terminal" evidence="9">
    <location>
        <begin position="202"/>
        <end position="327"/>
    </location>
</feature>
<evidence type="ECO:0000256" key="6">
    <source>
        <dbReference type="RuleBase" id="RU000383"/>
    </source>
</evidence>
<sequence>MAPSFDLAVSNLLCAEENCIFDNNDDDDETVVEEFLMAPYYLRTRPNRNPHRGDGGDSDDGLPFMSDECLIEMVEKETHHLPVDGYLVKLQNGDLDVGARKEAVDWIQKVSAHFSFGPLCTYLAVNYLDRFLSAYDLPKGKAWTMQLLAVACMSLAAKMEEAEVPLSLDLQVGGSKFVFEARTIERMELLVLTTLGWRMQAVTPFSFIDHYLHKINDDELSIKMSITRSIHLLLNIIQGIDFLEFKPSEIAAAVAISVAGQAQSVDPERAIPLLIQQLQMERVLKCLDLINDMFLTCGGGMVKDSRVSTSEPPSPSGVLDVTCLSYKSNDTAVGSCANSSHHNSSEATKRRRLNRPCEVEL</sequence>
<dbReference type="InterPro" id="IPR036915">
    <property type="entry name" value="Cyclin-like_sf"/>
</dbReference>
<keyword evidence="4" id="KW-0131">Cell cycle</keyword>
<dbReference type="EMBL" id="OZ021745">
    <property type="protein sequence ID" value="CAK9313026.1"/>
    <property type="molecule type" value="Genomic_DNA"/>
</dbReference>
<evidence type="ECO:0000256" key="3">
    <source>
        <dbReference type="ARBA" id="ARBA00023127"/>
    </source>
</evidence>
<dbReference type="CDD" id="cd20544">
    <property type="entry name" value="CYCLIN_AtCycD-like_rpt2"/>
    <property type="match status" value="1"/>
</dbReference>
<comment type="similarity">
    <text evidence="6">Belongs to the cyclin family.</text>
</comment>
<dbReference type="InterPro" id="IPR039361">
    <property type="entry name" value="Cyclin"/>
</dbReference>
<dbReference type="Gene3D" id="1.10.472.10">
    <property type="entry name" value="Cyclin-like"/>
    <property type="match status" value="2"/>
</dbReference>
<dbReference type="InterPro" id="IPR013763">
    <property type="entry name" value="Cyclin-like_dom"/>
</dbReference>
<evidence type="ECO:0000313" key="10">
    <source>
        <dbReference type="EMBL" id="CAK9313026.1"/>
    </source>
</evidence>
<comment type="subunit">
    <text evidence="1">Interacts with the CDC2 protein kinase to form a serine/threonine kinase holoenzyme complex also known as maturation promoting factor (MPF). The cyclin subunit imparts substrate specificity to the complex.</text>
</comment>
<evidence type="ECO:0000256" key="5">
    <source>
        <dbReference type="ARBA" id="ARBA00032263"/>
    </source>
</evidence>
<evidence type="ECO:0000256" key="2">
    <source>
        <dbReference type="ARBA" id="ARBA00022618"/>
    </source>
</evidence>
<dbReference type="Pfam" id="PF00134">
    <property type="entry name" value="Cyclin_N"/>
    <property type="match status" value="1"/>
</dbReference>
<name>A0ABP0Y1J8_9ROSI</name>
<dbReference type="CDD" id="cd20543">
    <property type="entry name" value="CYCLIN_AtCycD-like_rpt1"/>
    <property type="match status" value="1"/>
</dbReference>
<dbReference type="PANTHER" id="PTHR10177">
    <property type="entry name" value="CYCLINS"/>
    <property type="match status" value="1"/>
</dbReference>
<keyword evidence="3 6" id="KW-0195">Cyclin</keyword>
<feature type="region of interest" description="Disordered" evidence="7">
    <location>
        <begin position="335"/>
        <end position="355"/>
    </location>
</feature>
<evidence type="ECO:0000313" key="11">
    <source>
        <dbReference type="Proteomes" id="UP001642487"/>
    </source>
</evidence>
<evidence type="ECO:0000259" key="9">
    <source>
        <dbReference type="SMART" id="SM01332"/>
    </source>
</evidence>
<proteinExistence type="inferred from homology"/>
<gene>
    <name evidence="10" type="ORF">CITCOLO1_LOCUS4736</name>
</gene>
<protein>
    <recommendedName>
        <fullName evidence="5">B-like cyclin</fullName>
    </recommendedName>
</protein>
<feature type="domain" description="Cyclin-like" evidence="8">
    <location>
        <begin position="105"/>
        <end position="193"/>
    </location>
</feature>
<organism evidence="10 11">
    <name type="scientific">Citrullus colocynthis</name>
    <name type="common">colocynth</name>
    <dbReference type="NCBI Taxonomy" id="252529"/>
    <lineage>
        <taxon>Eukaryota</taxon>
        <taxon>Viridiplantae</taxon>
        <taxon>Streptophyta</taxon>
        <taxon>Embryophyta</taxon>
        <taxon>Tracheophyta</taxon>
        <taxon>Spermatophyta</taxon>
        <taxon>Magnoliopsida</taxon>
        <taxon>eudicotyledons</taxon>
        <taxon>Gunneridae</taxon>
        <taxon>Pentapetalae</taxon>
        <taxon>rosids</taxon>
        <taxon>fabids</taxon>
        <taxon>Cucurbitales</taxon>
        <taxon>Cucurbitaceae</taxon>
        <taxon>Benincaseae</taxon>
        <taxon>Citrullus</taxon>
    </lineage>
</organism>
<dbReference type="SMART" id="SM00385">
    <property type="entry name" value="CYCLIN"/>
    <property type="match status" value="1"/>
</dbReference>
<evidence type="ECO:0000259" key="8">
    <source>
        <dbReference type="SMART" id="SM00385"/>
    </source>
</evidence>
<evidence type="ECO:0000256" key="1">
    <source>
        <dbReference type="ARBA" id="ARBA00011177"/>
    </source>
</evidence>
<dbReference type="SUPFAM" id="SSF47954">
    <property type="entry name" value="Cyclin-like"/>
    <property type="match status" value="2"/>
</dbReference>
<dbReference type="InterPro" id="IPR004367">
    <property type="entry name" value="Cyclin_C-dom"/>
</dbReference>
<evidence type="ECO:0000256" key="4">
    <source>
        <dbReference type="ARBA" id="ARBA00023306"/>
    </source>
</evidence>
<dbReference type="InterPro" id="IPR006671">
    <property type="entry name" value="Cyclin_N"/>
</dbReference>